<evidence type="ECO:0000313" key="3">
    <source>
        <dbReference type="Proteomes" id="UP000183461"/>
    </source>
</evidence>
<dbReference type="InterPro" id="IPR016181">
    <property type="entry name" value="Acyl_CoA_acyltransferase"/>
</dbReference>
<dbReference type="Gene3D" id="3.40.630.30">
    <property type="match status" value="1"/>
</dbReference>
<gene>
    <name evidence="2" type="ORF">SAMN02910280_0413</name>
</gene>
<dbReference type="PROSITE" id="PS51186">
    <property type="entry name" value="GNAT"/>
    <property type="match status" value="1"/>
</dbReference>
<dbReference type="Pfam" id="PF13302">
    <property type="entry name" value="Acetyltransf_3"/>
    <property type="match status" value="1"/>
</dbReference>
<dbReference type="InterPro" id="IPR000182">
    <property type="entry name" value="GNAT_dom"/>
</dbReference>
<sequence length="183" mass="21199">MNHLGTIRLETERLILRRFEESDTETAFSVWTSDPKVTQYLRWKNHRSLTQTKELGLTWIKKYNDPQWYHWVIEPKEVGFPIGTISASEIHNDTDTVEIGYCIGSGYWGMGYVTEACAAVIQFFFEEVKANRIEARYDTRNKASGRVLEKCGLTYEGTLRSSERIQSGITDVCIYSILAEDYF</sequence>
<protein>
    <submittedName>
        <fullName evidence="2">Ribosomal-protein-alanine N-acetyltransferase</fullName>
    </submittedName>
</protein>
<name>A0A1K1LIX3_RUMFL</name>
<dbReference type="GO" id="GO:0016747">
    <property type="term" value="F:acyltransferase activity, transferring groups other than amino-acyl groups"/>
    <property type="evidence" value="ECO:0007669"/>
    <property type="project" value="InterPro"/>
</dbReference>
<dbReference type="SUPFAM" id="SSF55729">
    <property type="entry name" value="Acyl-CoA N-acyltransferases (Nat)"/>
    <property type="match status" value="1"/>
</dbReference>
<dbReference type="EMBL" id="FPIP01000001">
    <property type="protein sequence ID" value="SFW10825.1"/>
    <property type="molecule type" value="Genomic_DNA"/>
</dbReference>
<reference evidence="2 3" key="1">
    <citation type="submission" date="2016-11" db="EMBL/GenBank/DDBJ databases">
        <authorList>
            <person name="Jaros S."/>
            <person name="Januszkiewicz K."/>
            <person name="Wedrychowicz H."/>
        </authorList>
    </citation>
    <scope>NUCLEOTIDE SEQUENCE [LARGE SCALE GENOMIC DNA]</scope>
    <source>
        <strain evidence="2 3">YL228</strain>
    </source>
</reference>
<evidence type="ECO:0000259" key="1">
    <source>
        <dbReference type="PROSITE" id="PS51186"/>
    </source>
</evidence>
<proteinExistence type="predicted"/>
<dbReference type="AlphaFoldDB" id="A0A1K1LIX3"/>
<dbReference type="Proteomes" id="UP000183461">
    <property type="component" value="Unassembled WGS sequence"/>
</dbReference>
<organism evidence="2 3">
    <name type="scientific">Ruminococcus flavefaciens</name>
    <dbReference type="NCBI Taxonomy" id="1265"/>
    <lineage>
        <taxon>Bacteria</taxon>
        <taxon>Bacillati</taxon>
        <taxon>Bacillota</taxon>
        <taxon>Clostridia</taxon>
        <taxon>Eubacteriales</taxon>
        <taxon>Oscillospiraceae</taxon>
        <taxon>Ruminococcus</taxon>
    </lineage>
</organism>
<accession>A0A1K1LIX3</accession>
<feature type="domain" description="N-acetyltransferase" evidence="1">
    <location>
        <begin position="14"/>
        <end position="180"/>
    </location>
</feature>
<evidence type="ECO:0000313" key="2">
    <source>
        <dbReference type="EMBL" id="SFW10825.1"/>
    </source>
</evidence>
<keyword evidence="2" id="KW-0808">Transferase</keyword>
<dbReference type="RefSeq" id="WP_072298873.1">
    <property type="nucleotide sequence ID" value="NZ_FPIP01000001.1"/>
</dbReference>
<dbReference type="PANTHER" id="PTHR43792">
    <property type="entry name" value="GNAT FAMILY, PUTATIVE (AFU_ORTHOLOGUE AFUA_3G00765)-RELATED-RELATED"/>
    <property type="match status" value="1"/>
</dbReference>
<dbReference type="InterPro" id="IPR051531">
    <property type="entry name" value="N-acetyltransferase"/>
</dbReference>